<keyword evidence="1" id="KW-0812">Transmembrane</keyword>
<dbReference type="InterPro" id="IPR051470">
    <property type="entry name" value="Thiol:disulfide_interchange"/>
</dbReference>
<accession>A0A839Z0M8</accession>
<dbReference type="AlphaFoldDB" id="A0A839Z0M8"/>
<evidence type="ECO:0000313" key="3">
    <source>
        <dbReference type="EMBL" id="MBB3764240.1"/>
    </source>
</evidence>
<dbReference type="InterPro" id="IPR013766">
    <property type="entry name" value="Thioredoxin_domain"/>
</dbReference>
<dbReference type="EMBL" id="JACICF010000001">
    <property type="protein sequence ID" value="MBB3764240.1"/>
    <property type="molecule type" value="Genomic_DNA"/>
</dbReference>
<dbReference type="GO" id="GO:0016853">
    <property type="term" value="F:isomerase activity"/>
    <property type="evidence" value="ECO:0007669"/>
    <property type="project" value="UniProtKB-KW"/>
</dbReference>
<comment type="caution">
    <text evidence="3">The sequence shown here is derived from an EMBL/GenBank/DDBJ whole genome shotgun (WGS) entry which is preliminary data.</text>
</comment>
<dbReference type="PROSITE" id="PS51352">
    <property type="entry name" value="THIOREDOXIN_2"/>
    <property type="match status" value="1"/>
</dbReference>
<dbReference type="InterPro" id="IPR036249">
    <property type="entry name" value="Thioredoxin-like_sf"/>
</dbReference>
<dbReference type="GO" id="GO:0016491">
    <property type="term" value="F:oxidoreductase activity"/>
    <property type="evidence" value="ECO:0007669"/>
    <property type="project" value="InterPro"/>
</dbReference>
<feature type="domain" description="Thioredoxin" evidence="2">
    <location>
        <begin position="49"/>
        <end position="231"/>
    </location>
</feature>
<dbReference type="Proteomes" id="UP000578569">
    <property type="component" value="Unassembled WGS sequence"/>
</dbReference>
<dbReference type="PANTHER" id="PTHR35272">
    <property type="entry name" value="THIOL:DISULFIDE INTERCHANGE PROTEIN DSBC-RELATED"/>
    <property type="match status" value="1"/>
</dbReference>
<name>A0A839Z0M8_9SPHN</name>
<protein>
    <submittedName>
        <fullName evidence="3">Protein-disulfide isomerase</fullName>
    </submittedName>
</protein>
<dbReference type="SUPFAM" id="SSF52833">
    <property type="entry name" value="Thioredoxin-like"/>
    <property type="match status" value="1"/>
</dbReference>
<feature type="transmembrane region" description="Helical" evidence="1">
    <location>
        <begin position="6"/>
        <end position="28"/>
    </location>
</feature>
<keyword evidence="3" id="KW-0413">Isomerase</keyword>
<dbReference type="CDD" id="cd03023">
    <property type="entry name" value="DsbA_Com1_like"/>
    <property type="match status" value="1"/>
</dbReference>
<dbReference type="InterPro" id="IPR001853">
    <property type="entry name" value="DSBA-like_thioredoxin_dom"/>
</dbReference>
<dbReference type="Gene3D" id="3.40.30.10">
    <property type="entry name" value="Glutaredoxin"/>
    <property type="match status" value="1"/>
</dbReference>
<proteinExistence type="predicted"/>
<dbReference type="PANTHER" id="PTHR35272:SF3">
    <property type="entry name" value="THIOL:DISULFIDE INTERCHANGE PROTEIN DSBC"/>
    <property type="match status" value="1"/>
</dbReference>
<evidence type="ECO:0000256" key="1">
    <source>
        <dbReference type="SAM" id="Phobius"/>
    </source>
</evidence>
<evidence type="ECO:0000259" key="2">
    <source>
        <dbReference type="PROSITE" id="PS51352"/>
    </source>
</evidence>
<organism evidence="3 4">
    <name type="scientific">Sphingomicrobium lutaoense</name>
    <dbReference type="NCBI Taxonomy" id="515949"/>
    <lineage>
        <taxon>Bacteria</taxon>
        <taxon>Pseudomonadati</taxon>
        <taxon>Pseudomonadota</taxon>
        <taxon>Alphaproteobacteria</taxon>
        <taxon>Sphingomonadales</taxon>
        <taxon>Sphingomonadaceae</taxon>
        <taxon>Sphingomicrobium</taxon>
    </lineage>
</organism>
<evidence type="ECO:0000313" key="4">
    <source>
        <dbReference type="Proteomes" id="UP000578569"/>
    </source>
</evidence>
<dbReference type="RefSeq" id="WP_183933517.1">
    <property type="nucleotide sequence ID" value="NZ_JACICF010000001.1"/>
</dbReference>
<sequence length="236" mass="25463">MAKSLLGAGLVGGLIGALLVGATGYFLAPELLGDRLVRETLLDQPEMLLEAGDVLRDRQFAPLIDANRDLFETPYGSSFKGAEDPQVVMVEFFDYACGYCRQTKPEIERLIKEMPDLKVVYRELPVLGPNSVVAAKASLAASDAGKFHQFHDKLFELGGPNAENIKKALQAAGLGDVPLDDPRYDSELQKNYELANLVNASGTPTFVIGNRVIPAAEGYDSYKAAIAAARRSNGES</sequence>
<gene>
    <name evidence="3" type="ORF">FHS50_001263</name>
</gene>
<dbReference type="Pfam" id="PF01323">
    <property type="entry name" value="DSBA"/>
    <property type="match status" value="1"/>
</dbReference>
<keyword evidence="1" id="KW-1133">Transmembrane helix</keyword>
<keyword evidence="4" id="KW-1185">Reference proteome</keyword>
<keyword evidence="1" id="KW-0472">Membrane</keyword>
<reference evidence="3 4" key="1">
    <citation type="submission" date="2020-08" db="EMBL/GenBank/DDBJ databases">
        <title>Genomic Encyclopedia of Type Strains, Phase IV (KMG-IV): sequencing the most valuable type-strain genomes for metagenomic binning, comparative biology and taxonomic classification.</title>
        <authorList>
            <person name="Goeker M."/>
        </authorList>
    </citation>
    <scope>NUCLEOTIDE SEQUENCE [LARGE SCALE GENOMIC DNA]</scope>
    <source>
        <strain evidence="3 4">DSM 24194</strain>
    </source>
</reference>